<dbReference type="Gene3D" id="3.10.180.10">
    <property type="entry name" value="2,3-Dihydroxybiphenyl 1,2-Dioxygenase, domain 1"/>
    <property type="match status" value="2"/>
</dbReference>
<dbReference type="PANTHER" id="PTHR43279:SF1">
    <property type="entry name" value="CATECHOL-2,3-DIOXYGENASE"/>
    <property type="match status" value="1"/>
</dbReference>
<dbReference type="GO" id="GO:0004462">
    <property type="term" value="F:lactoylglutathione lyase activity"/>
    <property type="evidence" value="ECO:0007669"/>
    <property type="project" value="InterPro"/>
</dbReference>
<accession>A0A9E4DSK6</accession>
<dbReference type="PANTHER" id="PTHR43279">
    <property type="entry name" value="CATECHOL-2,3-DIOXYGENASE"/>
    <property type="match status" value="1"/>
</dbReference>
<dbReference type="Proteomes" id="UP000813384">
    <property type="component" value="Unassembled WGS sequence"/>
</dbReference>
<organism evidence="3 4">
    <name type="scientific">Enterococcus aquimarinus</name>
    <dbReference type="NCBI Taxonomy" id="328396"/>
    <lineage>
        <taxon>Bacteria</taxon>
        <taxon>Bacillati</taxon>
        <taxon>Bacillota</taxon>
        <taxon>Bacilli</taxon>
        <taxon>Lactobacillales</taxon>
        <taxon>Enterococcaceae</taxon>
        <taxon>Enterococcus</taxon>
    </lineage>
</organism>
<protein>
    <submittedName>
        <fullName evidence="3">VOC family protein</fullName>
    </submittedName>
</protein>
<evidence type="ECO:0000313" key="4">
    <source>
        <dbReference type="Proteomes" id="UP000813384"/>
    </source>
</evidence>
<comment type="caution">
    <text evidence="3">The sequence shown here is derived from an EMBL/GenBank/DDBJ whole genome shotgun (WGS) entry which is preliminary data.</text>
</comment>
<dbReference type="GO" id="GO:0046872">
    <property type="term" value="F:metal ion binding"/>
    <property type="evidence" value="ECO:0007669"/>
    <property type="project" value="UniProtKB-KW"/>
</dbReference>
<dbReference type="Pfam" id="PF00903">
    <property type="entry name" value="Glyoxalase"/>
    <property type="match status" value="2"/>
</dbReference>
<dbReference type="CDD" id="cd16359">
    <property type="entry name" value="VOC_BsCatE_like_C"/>
    <property type="match status" value="1"/>
</dbReference>
<dbReference type="InterPro" id="IPR037523">
    <property type="entry name" value="VOC_core"/>
</dbReference>
<evidence type="ECO:0000313" key="3">
    <source>
        <dbReference type="EMBL" id="MCC9273766.1"/>
    </source>
</evidence>
<dbReference type="PROSITE" id="PS00934">
    <property type="entry name" value="GLYOXALASE_I_1"/>
    <property type="match status" value="2"/>
</dbReference>
<dbReference type="SUPFAM" id="SSF54593">
    <property type="entry name" value="Glyoxalase/Bleomycin resistance protein/Dihydroxybiphenyl dioxygenase"/>
    <property type="match status" value="2"/>
</dbReference>
<name>A0A9E4DSK6_9ENTE</name>
<keyword evidence="1" id="KW-0479">Metal-binding</keyword>
<evidence type="ECO:0000256" key="1">
    <source>
        <dbReference type="ARBA" id="ARBA00022723"/>
    </source>
</evidence>
<reference evidence="3" key="1">
    <citation type="journal article" date="2021" name="PeerJ">
        <title>Extensive microbial diversity within the chicken gut microbiome revealed by metagenomics and culture.</title>
        <authorList>
            <person name="Gilroy R."/>
            <person name="Ravi A."/>
            <person name="Getino M."/>
            <person name="Pursley I."/>
            <person name="Horton D.L."/>
            <person name="Alikhan N.F."/>
            <person name="Baker D."/>
            <person name="Gharbi K."/>
            <person name="Hall N."/>
            <person name="Watson M."/>
            <person name="Adriaenssens E.M."/>
            <person name="Foster-Nyarko E."/>
            <person name="Jarju S."/>
            <person name="Secka A."/>
            <person name="Antonio M."/>
            <person name="Oren A."/>
            <person name="Chaudhuri R.R."/>
            <person name="La Ragione R."/>
            <person name="Hildebrand F."/>
            <person name="Pallen M.J."/>
        </authorList>
    </citation>
    <scope>NUCLEOTIDE SEQUENCE</scope>
    <source>
        <strain evidence="3">150</strain>
    </source>
</reference>
<dbReference type="InterPro" id="IPR004360">
    <property type="entry name" value="Glyas_Fos-R_dOase_dom"/>
</dbReference>
<dbReference type="InterPro" id="IPR029068">
    <property type="entry name" value="Glyas_Bleomycin-R_OHBP_Dase"/>
</dbReference>
<reference evidence="3" key="2">
    <citation type="submission" date="2021-11" db="EMBL/GenBank/DDBJ databases">
        <authorList>
            <person name="Gilroy R."/>
        </authorList>
    </citation>
    <scope>NUCLEOTIDE SEQUENCE</scope>
    <source>
        <strain evidence="3">150</strain>
    </source>
</reference>
<feature type="domain" description="VOC" evidence="2">
    <location>
        <begin position="169"/>
        <end position="284"/>
    </location>
</feature>
<evidence type="ECO:0000259" key="2">
    <source>
        <dbReference type="PROSITE" id="PS51819"/>
    </source>
</evidence>
<dbReference type="AlphaFoldDB" id="A0A9E4DSK6"/>
<sequence length="284" mass="31288">MNNFHQSPQAYVGHVTLNVMDLNRSIPFYTEMLGFKILNQTATSVDFTADGSTSLLTINQPAHVTRRPQRTTGMYHFALLLPKRSDLADLLAHFITTGLPYGASDHLVSEALYIADPDGNEIEIYTDRQADEWTWLEDGVQMTIDPINGHDLLTLRSPEGWQGLPAKTIMGHIHLYVSELQATADFYVKGLGFAIASRYSDQALFLSTGNYHHHIALNTWMGVGAPTPPENSTGLDFYTIVYPDATARETAIQNVIALGGSVVEKGENFLTIDPAGNHILLSLS</sequence>
<dbReference type="PROSITE" id="PS51819">
    <property type="entry name" value="VOC"/>
    <property type="match status" value="2"/>
</dbReference>
<proteinExistence type="predicted"/>
<feature type="domain" description="VOC" evidence="2">
    <location>
        <begin position="11"/>
        <end position="127"/>
    </location>
</feature>
<dbReference type="EMBL" id="JAJJVO010000086">
    <property type="protein sequence ID" value="MCC9273766.1"/>
    <property type="molecule type" value="Genomic_DNA"/>
</dbReference>
<dbReference type="InterPro" id="IPR018146">
    <property type="entry name" value="Glyoxalase_1_CS"/>
</dbReference>
<gene>
    <name evidence="3" type="ORF">K8V42_05685</name>
</gene>